<evidence type="ECO:0000256" key="11">
    <source>
        <dbReference type="ARBA" id="ARBA00030139"/>
    </source>
</evidence>
<keyword evidence="7" id="KW-0520">NAD</keyword>
<dbReference type="EC" id="1.1.1.9" evidence="10"/>
<dbReference type="GO" id="GO:0006062">
    <property type="term" value="P:sorbitol catabolic process"/>
    <property type="evidence" value="ECO:0007669"/>
    <property type="project" value="TreeGrafter"/>
</dbReference>
<dbReference type="Proteomes" id="UP000622797">
    <property type="component" value="Unassembled WGS sequence"/>
</dbReference>
<comment type="function">
    <text evidence="8">Xylitol dehydrogenase which catalyzes the conversion of xylitol to D-xylulose. Xylose is a major component of hemicelluloses such as xylan. Most fungi utilize D-xylose via three enzymatic reactions, xylose reductase (XR), xylitol dehydrogenase (XDH), and xylulokinase, to form xylulose 5-phosphate, which enters pentose phosphate pathway.</text>
</comment>
<dbReference type="InterPro" id="IPR020843">
    <property type="entry name" value="ER"/>
</dbReference>
<dbReference type="EMBL" id="JABEXW010000676">
    <property type="protein sequence ID" value="KAF4958975.1"/>
    <property type="molecule type" value="Genomic_DNA"/>
</dbReference>
<dbReference type="InterPro" id="IPR013154">
    <property type="entry name" value="ADH-like_N"/>
</dbReference>
<keyword evidence="4 16" id="KW-0862">Zinc</keyword>
<dbReference type="InterPro" id="IPR002328">
    <property type="entry name" value="ADH_Zn_CS"/>
</dbReference>
<comment type="caution">
    <text evidence="18">The sequence shown here is derived from an EMBL/GenBank/DDBJ whole genome shotgun (WGS) entry which is preliminary data.</text>
</comment>
<comment type="catalytic activity">
    <reaction evidence="15">
        <text>L-arabinitol + NAD(+) = L-xylulose + NADH + H(+)</text>
        <dbReference type="Rhea" id="RHEA:16381"/>
        <dbReference type="ChEBI" id="CHEBI:15378"/>
        <dbReference type="ChEBI" id="CHEBI:17399"/>
        <dbReference type="ChEBI" id="CHEBI:18403"/>
        <dbReference type="ChEBI" id="CHEBI:57540"/>
        <dbReference type="ChEBI" id="CHEBI:57945"/>
        <dbReference type="EC" id="1.1.1.12"/>
    </reaction>
</comment>
<evidence type="ECO:0000256" key="4">
    <source>
        <dbReference type="ARBA" id="ARBA00022833"/>
    </source>
</evidence>
<evidence type="ECO:0000256" key="14">
    <source>
        <dbReference type="ARBA" id="ARBA00039783"/>
    </source>
</evidence>
<evidence type="ECO:0000313" key="19">
    <source>
        <dbReference type="Proteomes" id="UP000622797"/>
    </source>
</evidence>
<proteinExistence type="inferred from homology"/>
<dbReference type="GO" id="GO:0008270">
    <property type="term" value="F:zinc ion binding"/>
    <property type="evidence" value="ECO:0007669"/>
    <property type="project" value="InterPro"/>
</dbReference>
<evidence type="ECO:0000256" key="10">
    <source>
        <dbReference type="ARBA" id="ARBA00026119"/>
    </source>
</evidence>
<dbReference type="InterPro" id="IPR045306">
    <property type="entry name" value="SDH-like"/>
</dbReference>
<keyword evidence="5" id="KW-0119">Carbohydrate metabolism</keyword>
<comment type="pathway">
    <text evidence="9">Carbohydrate degradation; L-arabinose degradation via L-arabinitol; D-xylulose 5-phosphate from L-arabinose (fungal route): step 4/5.</text>
</comment>
<dbReference type="SUPFAM" id="SSF51735">
    <property type="entry name" value="NAD(P)-binding Rossmann-fold domains"/>
    <property type="match status" value="1"/>
</dbReference>
<keyword evidence="3 16" id="KW-0479">Metal-binding</keyword>
<evidence type="ECO:0000256" key="12">
    <source>
        <dbReference type="ARBA" id="ARBA00037881"/>
    </source>
</evidence>
<evidence type="ECO:0000256" key="9">
    <source>
        <dbReference type="ARBA" id="ARBA00025713"/>
    </source>
</evidence>
<accession>A0A8H4TJ56</accession>
<evidence type="ECO:0000256" key="15">
    <source>
        <dbReference type="ARBA" id="ARBA00049317"/>
    </source>
</evidence>
<dbReference type="GO" id="GO:0003939">
    <property type="term" value="F:L-iditol 2-dehydrogenase (NAD+) activity"/>
    <property type="evidence" value="ECO:0007669"/>
    <property type="project" value="TreeGrafter"/>
</dbReference>
<reference evidence="18" key="1">
    <citation type="journal article" date="2020" name="BMC Genomics">
        <title>Correction to: Identification and distribution of gene clusters required for synthesis of sphingolipid metabolism inhibitors in diverse species of the filamentous fungus Fusarium.</title>
        <authorList>
            <person name="Kim H.S."/>
            <person name="Lohmar J.M."/>
            <person name="Busman M."/>
            <person name="Brown D.W."/>
            <person name="Naumann T.A."/>
            <person name="Divon H.H."/>
            <person name="Lysoe E."/>
            <person name="Uhlig S."/>
            <person name="Proctor R.H."/>
        </authorList>
    </citation>
    <scope>NUCLEOTIDE SEQUENCE</scope>
    <source>
        <strain evidence="18">NRRL 20472</strain>
    </source>
</reference>
<dbReference type="OrthoDB" id="3941538at2759"/>
<evidence type="ECO:0000256" key="7">
    <source>
        <dbReference type="ARBA" id="ARBA00023027"/>
    </source>
</evidence>
<dbReference type="InterPro" id="IPR013149">
    <property type="entry name" value="ADH-like_C"/>
</dbReference>
<dbReference type="GO" id="GO:0046526">
    <property type="term" value="F:D-xylulose reductase activity"/>
    <property type="evidence" value="ECO:0007669"/>
    <property type="project" value="UniProtKB-EC"/>
</dbReference>
<evidence type="ECO:0000256" key="8">
    <source>
        <dbReference type="ARBA" id="ARBA00024843"/>
    </source>
</evidence>
<evidence type="ECO:0000256" key="2">
    <source>
        <dbReference type="ARBA" id="ARBA00008072"/>
    </source>
</evidence>
<evidence type="ECO:0000256" key="3">
    <source>
        <dbReference type="ARBA" id="ARBA00022723"/>
    </source>
</evidence>
<evidence type="ECO:0000256" key="5">
    <source>
        <dbReference type="ARBA" id="ARBA00022935"/>
    </source>
</evidence>
<keyword evidence="6" id="KW-0560">Oxidoreductase</keyword>
<evidence type="ECO:0000256" key="1">
    <source>
        <dbReference type="ARBA" id="ARBA00001947"/>
    </source>
</evidence>
<sequence>MHSDALPQNHSRLKSTNNLSFFLNKPHDVKFDQRPVPQLSSPNDVLVAVNYTGICGSDVHYWDHGRIGQFIVEEPMVLGHESAGTVVEVGSAVKTLESGDRVALEPGYPCRRCDNCLAGRYNLCRDMVFAATPPHHGTLTGFWVGPSDFCYKLPETVSLQEGALVEPLAVAVHIVRQAQVTPGNSVVVMGAGPVGLLCGLVAKAFGASKIISVDIIQSKLDFAKELGFTHTYLSQRISAEDNATAIIKQCDLGEGADVVIDASGAEPSIQTSLHVVKTGGVYIQGGMGKADITFPIMAMCQKEVTAKGSFRYGPGDYKLAIELIASGVVQVKKLISDVVDFGQAEDAFEKVKQGQVVKILIAGPNEPMQGKQHLALRSNGEANASAAHSQRVQFSEIRPELHRHVLDRAIKNVLSTELAQFTYAQIFYGLPTGDVSWDRRYSGAFGDHPIDSEHDELCPGALDKAQDYYEQWNSDILTFDPTAIANYQGTELGSKAFNVRLVELVVVALHEAGVLLFQLDFRIHQGDIDAITNWKMPHIAGLVDVPPRPTLFSHHAYLDADIYPNGVADIVGYWAEDRVLGGVTVFDRRAEKSADLQIPNIYFHSCRRRQTHRVYKLRDDQQEVLFDFLLAEAGSLPPEPNPLPILSDAQNCIRVDSESAITHRGIYRDIWERKPITKEERRLLERRPKSDIDYPEAAEEALRINKQLGISVPKLRERSPSL</sequence>
<organism evidence="18 19">
    <name type="scientific">Fusarium sarcochroum</name>
    <dbReference type="NCBI Taxonomy" id="1208366"/>
    <lineage>
        <taxon>Eukaryota</taxon>
        <taxon>Fungi</taxon>
        <taxon>Dikarya</taxon>
        <taxon>Ascomycota</taxon>
        <taxon>Pezizomycotina</taxon>
        <taxon>Sordariomycetes</taxon>
        <taxon>Hypocreomycetidae</taxon>
        <taxon>Hypocreales</taxon>
        <taxon>Nectriaceae</taxon>
        <taxon>Fusarium</taxon>
        <taxon>Fusarium lateritium species complex</taxon>
    </lineage>
</organism>
<dbReference type="PANTHER" id="PTHR43161">
    <property type="entry name" value="SORBITOL DEHYDROGENASE"/>
    <property type="match status" value="1"/>
</dbReference>
<evidence type="ECO:0000256" key="6">
    <source>
        <dbReference type="ARBA" id="ARBA00023002"/>
    </source>
</evidence>
<dbReference type="Pfam" id="PF00107">
    <property type="entry name" value="ADH_zinc_N"/>
    <property type="match status" value="1"/>
</dbReference>
<feature type="domain" description="Enoyl reductase (ER)" evidence="17">
    <location>
        <begin position="24"/>
        <end position="361"/>
    </location>
</feature>
<comment type="similarity">
    <text evidence="2 16">Belongs to the zinc-containing alcohol dehydrogenase family.</text>
</comment>
<evidence type="ECO:0000313" key="18">
    <source>
        <dbReference type="EMBL" id="KAF4958975.1"/>
    </source>
</evidence>
<comment type="pathway">
    <text evidence="12">Carbohydrate degradation; L-arabinose degradation via L-arabinitol; D-xylulose 5-phosphate from L-arabinose (fungal route): step 2/5.</text>
</comment>
<dbReference type="GO" id="GO:0050019">
    <property type="term" value="F:L-arabinitol 4-dehydrogenase activity"/>
    <property type="evidence" value="ECO:0007669"/>
    <property type="project" value="UniProtKB-EC"/>
</dbReference>
<dbReference type="SUPFAM" id="SSF50129">
    <property type="entry name" value="GroES-like"/>
    <property type="match status" value="1"/>
</dbReference>
<dbReference type="SMART" id="SM00829">
    <property type="entry name" value="PKS_ER"/>
    <property type="match status" value="1"/>
</dbReference>
<protein>
    <recommendedName>
        <fullName evidence="14">L-arabinitol 4-dehydrogenase</fullName>
        <ecNumber evidence="13">1.1.1.12</ecNumber>
        <ecNumber evidence="10">1.1.1.9</ecNumber>
    </recommendedName>
    <alternativeName>
        <fullName evidence="11">Xylitol dehydrogenase A</fullName>
    </alternativeName>
</protein>
<dbReference type="PANTHER" id="PTHR43161:SF9">
    <property type="entry name" value="SORBITOL DEHYDROGENASE"/>
    <property type="match status" value="1"/>
</dbReference>
<dbReference type="FunFam" id="3.40.50.720:FF:000068">
    <property type="entry name" value="Sorbitol dehydrogenase"/>
    <property type="match status" value="1"/>
</dbReference>
<evidence type="ECO:0000256" key="16">
    <source>
        <dbReference type="RuleBase" id="RU361277"/>
    </source>
</evidence>
<dbReference type="InterPro" id="IPR011032">
    <property type="entry name" value="GroES-like_sf"/>
</dbReference>
<dbReference type="EC" id="1.1.1.12" evidence="13"/>
<name>A0A8H4TJ56_9HYPO</name>
<keyword evidence="5" id="KW-0054">Arabinose catabolism</keyword>
<gene>
    <name evidence="18" type="ORF">FSARC_10878</name>
</gene>
<reference evidence="18" key="2">
    <citation type="submission" date="2020-05" db="EMBL/GenBank/DDBJ databases">
        <authorList>
            <person name="Kim H.-S."/>
            <person name="Proctor R.H."/>
            <person name="Brown D.W."/>
        </authorList>
    </citation>
    <scope>NUCLEOTIDE SEQUENCE</scope>
    <source>
        <strain evidence="18">NRRL 20472</strain>
    </source>
</reference>
<evidence type="ECO:0000259" key="17">
    <source>
        <dbReference type="SMART" id="SM00829"/>
    </source>
</evidence>
<dbReference type="CDD" id="cd05285">
    <property type="entry name" value="sorbitol_DH"/>
    <property type="match status" value="1"/>
</dbReference>
<dbReference type="Pfam" id="PF08240">
    <property type="entry name" value="ADH_N"/>
    <property type="match status" value="1"/>
</dbReference>
<dbReference type="Gene3D" id="3.40.50.720">
    <property type="entry name" value="NAD(P)-binding Rossmann-like Domain"/>
    <property type="match status" value="1"/>
</dbReference>
<dbReference type="InterPro" id="IPR036291">
    <property type="entry name" value="NAD(P)-bd_dom_sf"/>
</dbReference>
<evidence type="ECO:0000256" key="13">
    <source>
        <dbReference type="ARBA" id="ARBA00038954"/>
    </source>
</evidence>
<comment type="cofactor">
    <cofactor evidence="1 16">
        <name>Zn(2+)</name>
        <dbReference type="ChEBI" id="CHEBI:29105"/>
    </cofactor>
</comment>
<dbReference type="AlphaFoldDB" id="A0A8H4TJ56"/>
<keyword evidence="19" id="KW-1185">Reference proteome</keyword>
<dbReference type="Gene3D" id="3.90.180.10">
    <property type="entry name" value="Medium-chain alcohol dehydrogenases, catalytic domain"/>
    <property type="match status" value="1"/>
</dbReference>
<dbReference type="GO" id="GO:0019568">
    <property type="term" value="P:arabinose catabolic process"/>
    <property type="evidence" value="ECO:0007669"/>
    <property type="project" value="UniProtKB-KW"/>
</dbReference>
<dbReference type="PROSITE" id="PS00059">
    <property type="entry name" value="ADH_ZINC"/>
    <property type="match status" value="1"/>
</dbReference>